<dbReference type="GO" id="GO:0046872">
    <property type="term" value="F:metal ion binding"/>
    <property type="evidence" value="ECO:0007669"/>
    <property type="project" value="UniProtKB-KW"/>
</dbReference>
<dbReference type="Pfam" id="PF00034">
    <property type="entry name" value="Cytochrom_C"/>
    <property type="match status" value="1"/>
</dbReference>
<dbReference type="SUPFAM" id="SSF50952">
    <property type="entry name" value="Soluble quinoprotein glucose dehydrogenase"/>
    <property type="match status" value="1"/>
</dbReference>
<sequence length="862" mass="94578" precursor="true">MRHSSTFHSLVFFGFACLLPLSAKAEPTSFEVEPAENVTTKDGFQVERLLTVPKEWGSWVSIANYPGGRLVACDQYADGLYLITPAEVGNPEAKTTVEKLPVEFSAAQGMLWAFDALYAVANGGPGSGLYRLTDTDGDGLVDTKEKLTTLPGGGEHGPHAVVLSPDGNSLYICAGNHTRLPEDSVSASRGPKNWDEDHLLPRRWDANGHAAGILAPAGWICKVDPDGKEWEVISTGFRNEYDIAFNADGELFSYDADMEWDMGSPWYRPTRVVHATSGSEFGWRSGTGKWPDYYEDSLPAVVNIGPGSPVGITFGYGAKFPAKYQKSLFILDWTFSTIYAVHIEPQGSSYTAEFEDFIVGQPMSVTDGIIGEDGAFYFTVGGRRTDSALYRAAYIGEESTEPVDLKNPANQSQRDLRHQLEALHRDGPISEAERDLAVSHLGDDDRFIRFAARIALEHQPAETWKNQALAQTDATAAGTAVIALARQGDASDLPSALESLGRFDFNSLSEQQQLLFLRAYQLCFIRLGEPSAEWKEKLIETLGPQFPSDSDKVNAELVQILVYLGDSNVVAEAITLIEQLGNESPPDWSKLVERNERYGGTVDKLMKNYPPTRAIHLAFVLRNAKTGWDLDLRKKYLQFFIDASKYPGGNSFAKFLTQFRDDALLTMTPAEKVSLEKLITTSLSAPPVKTTPPQGPGRKWTKEEAMEVAGGNLGKVNHGKGRNLFHAVTCSKCHRLAGEGGAIGPDLSNAARKFSRSDMLDAILDPSKAISDQYGSHQIVTVDGKILVGRMVEMEDEVYLYTSDPDAPPVVLSNDDIDEVIPSKISQMPKGLIDSLSPQELKELMAYLVTAGDARHGVYRRR</sequence>
<dbReference type="GO" id="GO:0020037">
    <property type="term" value="F:heme binding"/>
    <property type="evidence" value="ECO:0007669"/>
    <property type="project" value="InterPro"/>
</dbReference>
<proteinExistence type="predicted"/>
<dbReference type="Proteomes" id="UP000319976">
    <property type="component" value="Chromosome"/>
</dbReference>
<dbReference type="KEGG" id="chya:V22_02120"/>
<dbReference type="AlphaFoldDB" id="A0A517T3Q7"/>
<dbReference type="InterPro" id="IPR013427">
    <property type="entry name" value="Haem-bd_dom_put"/>
</dbReference>
<evidence type="ECO:0000256" key="4">
    <source>
        <dbReference type="PROSITE-ProRule" id="PRU00433"/>
    </source>
</evidence>
<dbReference type="InterPro" id="IPR011042">
    <property type="entry name" value="6-blade_b-propeller_TolB-like"/>
</dbReference>
<dbReference type="Gene3D" id="1.10.760.10">
    <property type="entry name" value="Cytochrome c-like domain"/>
    <property type="match status" value="1"/>
</dbReference>
<accession>A0A517T3Q7</accession>
<name>A0A517T3Q7_9PLAN</name>
<feature type="chain" id="PRO_5021894302" evidence="5">
    <location>
        <begin position="26"/>
        <end position="862"/>
    </location>
</feature>
<organism evidence="7 8">
    <name type="scientific">Calycomorphotria hydatis</name>
    <dbReference type="NCBI Taxonomy" id="2528027"/>
    <lineage>
        <taxon>Bacteria</taxon>
        <taxon>Pseudomonadati</taxon>
        <taxon>Planctomycetota</taxon>
        <taxon>Planctomycetia</taxon>
        <taxon>Planctomycetales</taxon>
        <taxon>Planctomycetaceae</taxon>
        <taxon>Calycomorphotria</taxon>
    </lineage>
</organism>
<dbReference type="InterPro" id="IPR011041">
    <property type="entry name" value="Quinoprot_gluc/sorb_DH_b-prop"/>
</dbReference>
<protein>
    <submittedName>
        <fullName evidence="7">Cytochrome c</fullName>
    </submittedName>
</protein>
<evidence type="ECO:0000313" key="8">
    <source>
        <dbReference type="Proteomes" id="UP000319976"/>
    </source>
</evidence>
<evidence type="ECO:0000256" key="5">
    <source>
        <dbReference type="SAM" id="SignalP"/>
    </source>
</evidence>
<dbReference type="NCBIfam" id="TIGR02603">
    <property type="entry name" value="CxxCH_TIGR02603"/>
    <property type="match status" value="1"/>
</dbReference>
<dbReference type="PANTHER" id="PTHR33546:SF1">
    <property type="entry name" value="LARGE, MULTIFUNCTIONAL SECRETED PROTEIN"/>
    <property type="match status" value="1"/>
</dbReference>
<gene>
    <name evidence="7" type="ORF">V22_02120</name>
</gene>
<keyword evidence="3 4" id="KW-0408">Iron</keyword>
<evidence type="ECO:0000256" key="3">
    <source>
        <dbReference type="ARBA" id="ARBA00023004"/>
    </source>
</evidence>
<dbReference type="SUPFAM" id="SSF46626">
    <property type="entry name" value="Cytochrome c"/>
    <property type="match status" value="1"/>
</dbReference>
<dbReference type="PROSITE" id="PS51007">
    <property type="entry name" value="CYTC"/>
    <property type="match status" value="1"/>
</dbReference>
<keyword evidence="5" id="KW-0732">Signal</keyword>
<dbReference type="InterPro" id="IPR009056">
    <property type="entry name" value="Cyt_c-like_dom"/>
</dbReference>
<dbReference type="GO" id="GO:0009055">
    <property type="term" value="F:electron transfer activity"/>
    <property type="evidence" value="ECO:0007669"/>
    <property type="project" value="InterPro"/>
</dbReference>
<dbReference type="RefSeq" id="WP_197439851.1">
    <property type="nucleotide sequence ID" value="NZ_CP036316.1"/>
</dbReference>
<keyword evidence="2 4" id="KW-0479">Metal-binding</keyword>
<dbReference type="EMBL" id="CP036316">
    <property type="protein sequence ID" value="QDT63013.1"/>
    <property type="molecule type" value="Genomic_DNA"/>
</dbReference>
<dbReference type="InterPro" id="IPR036909">
    <property type="entry name" value="Cyt_c-like_dom_sf"/>
</dbReference>
<feature type="signal peptide" evidence="5">
    <location>
        <begin position="1"/>
        <end position="25"/>
    </location>
</feature>
<feature type="domain" description="Cytochrome c" evidence="6">
    <location>
        <begin position="716"/>
        <end position="852"/>
    </location>
</feature>
<evidence type="ECO:0000313" key="7">
    <source>
        <dbReference type="EMBL" id="QDT63013.1"/>
    </source>
</evidence>
<evidence type="ECO:0000256" key="2">
    <source>
        <dbReference type="ARBA" id="ARBA00022723"/>
    </source>
</evidence>
<keyword evidence="8" id="KW-1185">Reference proteome</keyword>
<reference evidence="7 8" key="1">
    <citation type="submission" date="2019-02" db="EMBL/GenBank/DDBJ databases">
        <title>Deep-cultivation of Planctomycetes and their phenomic and genomic characterization uncovers novel biology.</title>
        <authorList>
            <person name="Wiegand S."/>
            <person name="Jogler M."/>
            <person name="Boedeker C."/>
            <person name="Pinto D."/>
            <person name="Vollmers J."/>
            <person name="Rivas-Marin E."/>
            <person name="Kohn T."/>
            <person name="Peeters S.H."/>
            <person name="Heuer A."/>
            <person name="Rast P."/>
            <person name="Oberbeckmann S."/>
            <person name="Bunk B."/>
            <person name="Jeske O."/>
            <person name="Meyerdierks A."/>
            <person name="Storesund J.E."/>
            <person name="Kallscheuer N."/>
            <person name="Luecker S."/>
            <person name="Lage O.M."/>
            <person name="Pohl T."/>
            <person name="Merkel B.J."/>
            <person name="Hornburger P."/>
            <person name="Mueller R.-W."/>
            <person name="Bruemmer F."/>
            <person name="Labrenz M."/>
            <person name="Spormann A.M."/>
            <person name="Op den Camp H."/>
            <person name="Overmann J."/>
            <person name="Amann R."/>
            <person name="Jetten M.S.M."/>
            <person name="Mascher T."/>
            <person name="Medema M.H."/>
            <person name="Devos D.P."/>
            <person name="Kaster A.-K."/>
            <person name="Ovreas L."/>
            <person name="Rohde M."/>
            <person name="Galperin M.Y."/>
            <person name="Jogler C."/>
        </authorList>
    </citation>
    <scope>NUCLEOTIDE SEQUENCE [LARGE SCALE GENOMIC DNA]</scope>
    <source>
        <strain evidence="7 8">V22</strain>
    </source>
</reference>
<dbReference type="PANTHER" id="PTHR33546">
    <property type="entry name" value="LARGE, MULTIFUNCTIONAL SECRETED PROTEIN-RELATED"/>
    <property type="match status" value="1"/>
</dbReference>
<evidence type="ECO:0000256" key="1">
    <source>
        <dbReference type="ARBA" id="ARBA00022617"/>
    </source>
</evidence>
<dbReference type="PROSITE" id="PS51257">
    <property type="entry name" value="PROKAR_LIPOPROTEIN"/>
    <property type="match status" value="1"/>
</dbReference>
<keyword evidence="1 4" id="KW-0349">Heme</keyword>
<dbReference type="Gene3D" id="2.120.10.30">
    <property type="entry name" value="TolB, C-terminal domain"/>
    <property type="match status" value="1"/>
</dbReference>
<evidence type="ECO:0000259" key="6">
    <source>
        <dbReference type="PROSITE" id="PS51007"/>
    </source>
</evidence>